<dbReference type="Proteomes" id="UP000005850">
    <property type="component" value="Chromosome"/>
</dbReference>
<feature type="chain" id="PRO_5039640157" description="Peptidase propeptide and YPEB domain protein" evidence="1">
    <location>
        <begin position="26"/>
        <end position="325"/>
    </location>
</feature>
<gene>
    <name evidence="2" type="ORF">BRLA_c002810</name>
</gene>
<dbReference type="HOGENOM" id="CLU_070998_0_0_9"/>
<evidence type="ECO:0000256" key="1">
    <source>
        <dbReference type="SAM" id="SignalP"/>
    </source>
</evidence>
<protein>
    <recommendedName>
        <fullName evidence="4">Peptidase propeptide and YPEB domain protein</fullName>
    </recommendedName>
</protein>
<evidence type="ECO:0000313" key="2">
    <source>
        <dbReference type="EMBL" id="AIG24676.1"/>
    </source>
</evidence>
<accession>A0A075QZN1</accession>
<dbReference type="RefSeq" id="WP_003333688.1">
    <property type="nucleotide sequence ID" value="NZ_CP007806.1"/>
</dbReference>
<dbReference type="KEGG" id="blr:BRLA_c002810"/>
<evidence type="ECO:0008006" key="4">
    <source>
        <dbReference type="Google" id="ProtNLM"/>
    </source>
</evidence>
<evidence type="ECO:0000313" key="3">
    <source>
        <dbReference type="Proteomes" id="UP000005850"/>
    </source>
</evidence>
<organism evidence="2 3">
    <name type="scientific">Brevibacillus laterosporus LMG 15441</name>
    <dbReference type="NCBI Taxonomy" id="1042163"/>
    <lineage>
        <taxon>Bacteria</taxon>
        <taxon>Bacillati</taxon>
        <taxon>Bacillota</taxon>
        <taxon>Bacilli</taxon>
        <taxon>Bacillales</taxon>
        <taxon>Paenibacillaceae</taxon>
        <taxon>Brevibacillus</taxon>
    </lineage>
</organism>
<proteinExistence type="predicted"/>
<dbReference type="EMBL" id="CP007806">
    <property type="protein sequence ID" value="AIG24676.1"/>
    <property type="molecule type" value="Genomic_DNA"/>
</dbReference>
<name>A0A075QZN1_BRELA</name>
<keyword evidence="3" id="KW-1185">Reference proteome</keyword>
<dbReference type="AlphaFoldDB" id="A0A075QZN1"/>
<dbReference type="STRING" id="1042163.BRLA_c002810"/>
<keyword evidence="1" id="KW-0732">Signal</keyword>
<dbReference type="eggNOG" id="ENOG503410E">
    <property type="taxonomic scope" value="Bacteria"/>
</dbReference>
<reference evidence="2 3" key="1">
    <citation type="journal article" date="2011" name="J. Bacteriol.">
        <title>Genome sequence of Brevibacillus laterosporus LMG 15441, a pathogen of invertebrates.</title>
        <authorList>
            <person name="Djukic M."/>
            <person name="Poehlein A."/>
            <person name="Thurmer A."/>
            <person name="Daniel R."/>
        </authorList>
    </citation>
    <scope>NUCLEOTIDE SEQUENCE [LARGE SCALE GENOMIC DNA]</scope>
    <source>
        <strain evidence="2 3">LMG 15441</strain>
    </source>
</reference>
<sequence>MKSYKTIVTALTISGMLVTSMPAWTVEAGLSVMAQEQRYKKTIANLDAKTVGLAKNAMKKLAGKDVELYGVEDGVDGLIFIYPKSGKAKGQVVFNQKTGKIYSAILYLTVKELDAMSPSYKNKALAELKKAEPKRAIAFHKVSRVMGNLPSNGVMTSIEGNDINVTYENDTLASITIQYDLKQVNPKMVKAAQQAMKNYSGTRNAMSQQWIRVYRSINGKNDTLSFQRTTSMIEIDTNTGKVVHVSSLDLMPTITPETEKKCKKISNKQISMNASVEVKQVFGINIQGYSMKRDRDTVIFHKKGAPTVTGKINMKGQFWSLSVTA</sequence>
<feature type="signal peptide" evidence="1">
    <location>
        <begin position="1"/>
        <end position="25"/>
    </location>
</feature>